<protein>
    <submittedName>
        <fullName evidence="3">Uncharacterized protein</fullName>
    </submittedName>
</protein>
<keyword evidence="4" id="KW-1185">Reference proteome</keyword>
<sequence length="321" mass="34934">MRRLVSSQSLHVQTADMEIPLRDLSMPSTPANPLPQRSQVHEEAIGRPGEPEDDMIGPREAGEDLGEPGDDTVDQPRSSVGEEHYSGNDIRLPSESKPSEEVGCHKSRISVASTILKDCAVVLLPLGMLGSFSAGCFLDGDEVIPETRHRWLNVITVLATLFPILFASIAGRLLSETARWKLEKGSSIGTLEQLMGSRTFGSAAQNLVQFRTSLGLGLLALWVFSPLGAQAILRMLTERDHTYITHTNVSYFDNLKPPQFTSTATSSGILESFGDSPKIDTFGKLWDDTAHSTDDTGHVGEHVTLAGRSSGSYIHGWRMPP</sequence>
<proteinExistence type="predicted"/>
<feature type="transmembrane region" description="Helical" evidence="2">
    <location>
        <begin position="151"/>
        <end position="174"/>
    </location>
</feature>
<evidence type="ECO:0000313" key="3">
    <source>
        <dbReference type="EMBL" id="KAF6814806.1"/>
    </source>
</evidence>
<evidence type="ECO:0000313" key="4">
    <source>
        <dbReference type="Proteomes" id="UP000652219"/>
    </source>
</evidence>
<name>A0A8H6JLA9_9PEZI</name>
<comment type="caution">
    <text evidence="3">The sequence shown here is derived from an EMBL/GenBank/DDBJ whole genome shotgun (WGS) entry which is preliminary data.</text>
</comment>
<dbReference type="EMBL" id="WIGN01000040">
    <property type="protein sequence ID" value="KAF6814806.1"/>
    <property type="molecule type" value="Genomic_DNA"/>
</dbReference>
<feature type="compositionally biased region" description="Polar residues" evidence="1">
    <location>
        <begin position="26"/>
        <end position="38"/>
    </location>
</feature>
<feature type="compositionally biased region" description="Polar residues" evidence="1">
    <location>
        <begin position="1"/>
        <end position="12"/>
    </location>
</feature>
<reference evidence="3 4" key="1">
    <citation type="journal article" date="2020" name="Phytopathology">
        <title>Genome Sequence Resources of Colletotrichum truncatum, C. plurivorum, C. musicola, and C. sojae: Four Species Pathogenic to Soybean (Glycine max).</title>
        <authorList>
            <person name="Rogerio F."/>
            <person name="Boufleur T.R."/>
            <person name="Ciampi-Guillardi M."/>
            <person name="Sukno S.A."/>
            <person name="Thon M.R."/>
            <person name="Massola Junior N.S."/>
            <person name="Baroncelli R."/>
        </authorList>
    </citation>
    <scope>NUCLEOTIDE SEQUENCE [LARGE SCALE GENOMIC DNA]</scope>
    <source>
        <strain evidence="3 4">LFN0009</strain>
    </source>
</reference>
<keyword evidence="2" id="KW-1133">Transmembrane helix</keyword>
<dbReference type="AlphaFoldDB" id="A0A8H6JLA9"/>
<feature type="compositionally biased region" description="Acidic residues" evidence="1">
    <location>
        <begin position="63"/>
        <end position="73"/>
    </location>
</feature>
<feature type="region of interest" description="Disordered" evidence="1">
    <location>
        <begin position="1"/>
        <end position="101"/>
    </location>
</feature>
<feature type="transmembrane region" description="Helical" evidence="2">
    <location>
        <begin position="214"/>
        <end position="233"/>
    </location>
</feature>
<keyword evidence="2" id="KW-0472">Membrane</keyword>
<dbReference type="Proteomes" id="UP000652219">
    <property type="component" value="Unassembled WGS sequence"/>
</dbReference>
<feature type="compositionally biased region" description="Basic and acidic residues" evidence="1">
    <location>
        <begin position="80"/>
        <end position="101"/>
    </location>
</feature>
<organism evidence="3 4">
    <name type="scientific">Colletotrichum sojae</name>
    <dbReference type="NCBI Taxonomy" id="2175907"/>
    <lineage>
        <taxon>Eukaryota</taxon>
        <taxon>Fungi</taxon>
        <taxon>Dikarya</taxon>
        <taxon>Ascomycota</taxon>
        <taxon>Pezizomycotina</taxon>
        <taxon>Sordariomycetes</taxon>
        <taxon>Hypocreomycetidae</taxon>
        <taxon>Glomerellales</taxon>
        <taxon>Glomerellaceae</taxon>
        <taxon>Colletotrichum</taxon>
        <taxon>Colletotrichum orchidearum species complex</taxon>
    </lineage>
</organism>
<accession>A0A8H6JLA9</accession>
<evidence type="ECO:0000256" key="1">
    <source>
        <dbReference type="SAM" id="MobiDB-lite"/>
    </source>
</evidence>
<gene>
    <name evidence="3" type="ORF">CSOJ01_03817</name>
</gene>
<evidence type="ECO:0000256" key="2">
    <source>
        <dbReference type="SAM" id="Phobius"/>
    </source>
</evidence>
<keyword evidence="2" id="KW-0812">Transmembrane</keyword>